<dbReference type="AlphaFoldDB" id="A0A0F9J4U3"/>
<name>A0A0F9J4U3_9ZZZZ</name>
<comment type="caution">
    <text evidence="2">The sequence shown here is derived from an EMBL/GenBank/DDBJ whole genome shotgun (WGS) entry which is preliminary data.</text>
</comment>
<sequence>MSGERFPNASRQEPWGEAGMAKAGDVSTNNAGDGLTIDSVGDGNGPLHITADMVPDRTVEADVETDEDE</sequence>
<protein>
    <submittedName>
        <fullName evidence="2">Uncharacterized protein</fullName>
    </submittedName>
</protein>
<dbReference type="EMBL" id="LAZR01017317">
    <property type="protein sequence ID" value="KKM00926.1"/>
    <property type="molecule type" value="Genomic_DNA"/>
</dbReference>
<reference evidence="2" key="1">
    <citation type="journal article" date="2015" name="Nature">
        <title>Complex archaea that bridge the gap between prokaryotes and eukaryotes.</title>
        <authorList>
            <person name="Spang A."/>
            <person name="Saw J.H."/>
            <person name="Jorgensen S.L."/>
            <person name="Zaremba-Niedzwiedzka K."/>
            <person name="Martijn J."/>
            <person name="Lind A.E."/>
            <person name="van Eijk R."/>
            <person name="Schleper C."/>
            <person name="Guy L."/>
            <person name="Ettema T.J."/>
        </authorList>
    </citation>
    <scope>NUCLEOTIDE SEQUENCE</scope>
</reference>
<evidence type="ECO:0000256" key="1">
    <source>
        <dbReference type="SAM" id="MobiDB-lite"/>
    </source>
</evidence>
<organism evidence="2">
    <name type="scientific">marine sediment metagenome</name>
    <dbReference type="NCBI Taxonomy" id="412755"/>
    <lineage>
        <taxon>unclassified sequences</taxon>
        <taxon>metagenomes</taxon>
        <taxon>ecological metagenomes</taxon>
    </lineage>
</organism>
<gene>
    <name evidence="2" type="ORF">LCGC14_1799540</name>
</gene>
<feature type="region of interest" description="Disordered" evidence="1">
    <location>
        <begin position="1"/>
        <end position="69"/>
    </location>
</feature>
<accession>A0A0F9J4U3</accession>
<evidence type="ECO:0000313" key="2">
    <source>
        <dbReference type="EMBL" id="KKM00926.1"/>
    </source>
</evidence>
<proteinExistence type="predicted"/>